<gene>
    <name evidence="1" type="ORF">CSUI_009323</name>
</gene>
<sequence>GNGLAKATATSGEKLRPSETTVQKYEKVFFLA</sequence>
<dbReference type="EMBL" id="MIGC01005525">
    <property type="protein sequence ID" value="PHJ16859.1"/>
    <property type="molecule type" value="Genomic_DNA"/>
</dbReference>
<keyword evidence="2" id="KW-1185">Reference proteome</keyword>
<dbReference type="AlphaFoldDB" id="A0A2C6KIC0"/>
<protein>
    <submittedName>
        <fullName evidence="1">Uncharacterized protein</fullName>
    </submittedName>
</protein>
<organism evidence="1 2">
    <name type="scientific">Cystoisospora suis</name>
    <dbReference type="NCBI Taxonomy" id="483139"/>
    <lineage>
        <taxon>Eukaryota</taxon>
        <taxon>Sar</taxon>
        <taxon>Alveolata</taxon>
        <taxon>Apicomplexa</taxon>
        <taxon>Conoidasida</taxon>
        <taxon>Coccidia</taxon>
        <taxon>Eucoccidiorida</taxon>
        <taxon>Eimeriorina</taxon>
        <taxon>Sarcocystidae</taxon>
        <taxon>Cystoisospora</taxon>
    </lineage>
</organism>
<accession>A0A2C6KIC0</accession>
<proteinExistence type="predicted"/>
<name>A0A2C6KIC0_9APIC</name>
<comment type="caution">
    <text evidence="1">The sequence shown here is derived from an EMBL/GenBank/DDBJ whole genome shotgun (WGS) entry which is preliminary data.</text>
</comment>
<reference evidence="1 2" key="1">
    <citation type="journal article" date="2017" name="Int. J. Parasitol.">
        <title>The genome of the protozoan parasite Cystoisospora suis and a reverse vaccinology approach to identify vaccine candidates.</title>
        <authorList>
            <person name="Palmieri N."/>
            <person name="Shrestha A."/>
            <person name="Ruttkowski B."/>
            <person name="Beck T."/>
            <person name="Vogl C."/>
            <person name="Tomley F."/>
            <person name="Blake D.P."/>
            <person name="Joachim A."/>
        </authorList>
    </citation>
    <scope>NUCLEOTIDE SEQUENCE [LARGE SCALE GENOMIC DNA]</scope>
    <source>
        <strain evidence="1 2">Wien I</strain>
    </source>
</reference>
<feature type="non-terminal residue" evidence="1">
    <location>
        <position position="1"/>
    </location>
</feature>
<dbReference type="VEuPathDB" id="ToxoDB:CSUI_009323"/>
<dbReference type="GeneID" id="94432650"/>
<dbReference type="RefSeq" id="XP_067918584.1">
    <property type="nucleotide sequence ID" value="XM_068069439.1"/>
</dbReference>
<evidence type="ECO:0000313" key="1">
    <source>
        <dbReference type="EMBL" id="PHJ16859.1"/>
    </source>
</evidence>
<evidence type="ECO:0000313" key="2">
    <source>
        <dbReference type="Proteomes" id="UP000221165"/>
    </source>
</evidence>
<dbReference type="Proteomes" id="UP000221165">
    <property type="component" value="Unassembled WGS sequence"/>
</dbReference>